<sequence>MQEDRHSCPAAAGPRHCSGSPFHLLPRPRRPCRKDRQRNRPPCSGHQLGVGGGGAAPVLSPSVRPRAGWIRQCLEGVGAAPPSRPTPTPPRPLRALRCVSPAASLSQVRVQTKGKVGAEQDTEVWDARAVESPEKDNQLIWLLMAPKLMTTSKEQKAPAETEDALGHVLGPREGPEPDWDSLFHDGPEEVLEEARPWARVLPPRQVLHGPEEDRDHIYHPREP</sequence>
<evidence type="ECO:0000313" key="2">
    <source>
        <dbReference type="Ensembl" id="ENSBIXP00000006260.1"/>
    </source>
</evidence>
<proteinExistence type="predicted"/>
<accession>A0A4W2C3D5</accession>
<dbReference type="Ensembl" id="ENSBIXT00000004116.1">
    <property type="protein sequence ID" value="ENSBIXP00000006260.1"/>
    <property type="gene ID" value="ENSBIXG00000012376.1"/>
</dbReference>
<dbReference type="PANTHER" id="PTHR37861">
    <property type="entry name" value="PROLINE-RICH ACIDIC PROTEIN 1"/>
    <property type="match status" value="1"/>
</dbReference>
<feature type="compositionally biased region" description="Basic and acidic residues" evidence="1">
    <location>
        <begin position="209"/>
        <end position="223"/>
    </location>
</feature>
<dbReference type="PANTHER" id="PTHR37861:SF1">
    <property type="entry name" value="PROLINE-RICH ACIDIC PROTEIN 1"/>
    <property type="match status" value="1"/>
</dbReference>
<evidence type="ECO:0008006" key="4">
    <source>
        <dbReference type="Google" id="ProtNLM"/>
    </source>
</evidence>
<dbReference type="AlphaFoldDB" id="A0A4W2C3D5"/>
<feature type="region of interest" description="Disordered" evidence="1">
    <location>
        <begin position="1"/>
        <end position="59"/>
    </location>
</feature>
<feature type="compositionally biased region" description="Basic and acidic residues" evidence="1">
    <location>
        <begin position="181"/>
        <end position="196"/>
    </location>
</feature>
<reference evidence="2 3" key="1">
    <citation type="submission" date="2018-11" db="EMBL/GenBank/DDBJ databases">
        <title>Haplotype-resolved cattle genomes.</title>
        <authorList>
            <person name="Low W.Y."/>
            <person name="Tearle R."/>
            <person name="Bickhart D.M."/>
            <person name="Rosen B.D."/>
            <person name="Koren S."/>
            <person name="Rhie A."/>
            <person name="Hiendleder S."/>
            <person name="Phillippy A.M."/>
            <person name="Smith T.P.L."/>
            <person name="Williams J.L."/>
        </authorList>
    </citation>
    <scope>NUCLEOTIDE SEQUENCE [LARGE SCALE GENOMIC DNA]</scope>
</reference>
<dbReference type="InterPro" id="IPR027922">
    <property type="entry name" value="PRAP"/>
</dbReference>
<reference evidence="2" key="3">
    <citation type="submission" date="2025-09" db="UniProtKB">
        <authorList>
            <consortium name="Ensembl"/>
        </authorList>
    </citation>
    <scope>IDENTIFICATION</scope>
</reference>
<organism evidence="2 3">
    <name type="scientific">Bos indicus x Bos taurus</name>
    <name type="common">Hybrid cattle</name>
    <dbReference type="NCBI Taxonomy" id="30522"/>
    <lineage>
        <taxon>Eukaryota</taxon>
        <taxon>Metazoa</taxon>
        <taxon>Chordata</taxon>
        <taxon>Craniata</taxon>
        <taxon>Vertebrata</taxon>
        <taxon>Euteleostomi</taxon>
        <taxon>Mammalia</taxon>
        <taxon>Eutheria</taxon>
        <taxon>Laurasiatheria</taxon>
        <taxon>Artiodactyla</taxon>
        <taxon>Ruminantia</taxon>
        <taxon>Pecora</taxon>
        <taxon>Bovidae</taxon>
        <taxon>Bovinae</taxon>
        <taxon>Bos</taxon>
    </lineage>
</organism>
<reference evidence="2" key="2">
    <citation type="submission" date="2025-08" db="UniProtKB">
        <authorList>
            <consortium name="Ensembl"/>
        </authorList>
    </citation>
    <scope>IDENTIFICATION</scope>
</reference>
<evidence type="ECO:0000256" key="1">
    <source>
        <dbReference type="SAM" id="MobiDB-lite"/>
    </source>
</evidence>
<feature type="region of interest" description="Disordered" evidence="1">
    <location>
        <begin position="153"/>
        <end position="223"/>
    </location>
</feature>
<name>A0A4W2C3D5_BOBOX</name>
<dbReference type="Pfam" id="PF15314">
    <property type="entry name" value="PRAP"/>
    <property type="match status" value="1"/>
</dbReference>
<feature type="compositionally biased region" description="Basic residues" evidence="1">
    <location>
        <begin position="26"/>
        <end position="39"/>
    </location>
</feature>
<dbReference type="Proteomes" id="UP000314981">
    <property type="component" value="Chromosome 26"/>
</dbReference>
<protein>
    <recommendedName>
        <fullName evidence="4">Proline rich acidic protein 1</fullName>
    </recommendedName>
</protein>
<dbReference type="STRING" id="30522.A0A4W2C3D5"/>
<keyword evidence="3" id="KW-1185">Reference proteome</keyword>
<evidence type="ECO:0000313" key="3">
    <source>
        <dbReference type="Proteomes" id="UP000314981"/>
    </source>
</evidence>